<dbReference type="Proteomes" id="UP000752297">
    <property type="component" value="Unassembled WGS sequence"/>
</dbReference>
<evidence type="ECO:0000313" key="2">
    <source>
        <dbReference type="Proteomes" id="UP000752297"/>
    </source>
</evidence>
<evidence type="ECO:0000313" key="1">
    <source>
        <dbReference type="EMBL" id="MBV2144891.1"/>
    </source>
</evidence>
<protein>
    <submittedName>
        <fullName evidence="1">SDR family oxidoreductase</fullName>
    </submittedName>
</protein>
<sequence length="93" mass="9604">MKGMNIAVVGGASGFGLETVKLMIRDGAAKIAIIDINQESLDAAKEELSGKGTEIFTVAGDIARAEHAHASFNAAVADLGVNRNGIFTPFTCP</sequence>
<accession>A0A949PP10</accession>
<proteinExistence type="predicted"/>
<organism evidence="1 2">
    <name type="scientific">Falsochrobactrum tianjinense</name>
    <dbReference type="NCBI Taxonomy" id="2706015"/>
    <lineage>
        <taxon>Bacteria</taxon>
        <taxon>Pseudomonadati</taxon>
        <taxon>Pseudomonadota</taxon>
        <taxon>Alphaproteobacteria</taxon>
        <taxon>Hyphomicrobiales</taxon>
        <taxon>Brucellaceae</taxon>
        <taxon>Falsochrobactrum</taxon>
    </lineage>
</organism>
<comment type="caution">
    <text evidence="1">The sequence shown here is derived from an EMBL/GenBank/DDBJ whole genome shotgun (WGS) entry which is preliminary data.</text>
</comment>
<dbReference type="EMBL" id="JAHRVA010000008">
    <property type="protein sequence ID" value="MBV2144891.1"/>
    <property type="molecule type" value="Genomic_DNA"/>
</dbReference>
<feature type="non-terminal residue" evidence="1">
    <location>
        <position position="93"/>
    </location>
</feature>
<dbReference type="AlphaFoldDB" id="A0A949PP10"/>
<dbReference type="Pfam" id="PF00106">
    <property type="entry name" value="adh_short"/>
    <property type="match status" value="1"/>
</dbReference>
<gene>
    <name evidence="1" type="ORF">KUG47_15435</name>
</gene>
<dbReference type="RefSeq" id="WP_217678875.1">
    <property type="nucleotide sequence ID" value="NZ_JAHRVA010000008.1"/>
</dbReference>
<keyword evidence="2" id="KW-1185">Reference proteome</keyword>
<dbReference type="InterPro" id="IPR002347">
    <property type="entry name" value="SDR_fam"/>
</dbReference>
<reference evidence="1 2" key="1">
    <citation type="submission" date="2021-06" db="EMBL/GenBank/DDBJ databases">
        <title>Falsochrobactrum tianjin sp.nov., a new petroleum-degrading bacteria isolated from oily soils.</title>
        <authorList>
            <person name="Chen G."/>
            <person name="Chen H."/>
            <person name="Tian J."/>
            <person name="Qing J."/>
            <person name="Zhong L."/>
            <person name="Ma W."/>
            <person name="Song Y."/>
            <person name="Cui X."/>
            <person name="Yan B."/>
        </authorList>
    </citation>
    <scope>NUCLEOTIDE SEQUENCE [LARGE SCALE GENOMIC DNA]</scope>
    <source>
        <strain evidence="1 2">TDYN1</strain>
    </source>
</reference>
<name>A0A949PP10_9HYPH</name>